<organism evidence="2">
    <name type="scientific">viral metagenome</name>
    <dbReference type="NCBI Taxonomy" id="1070528"/>
    <lineage>
        <taxon>unclassified sequences</taxon>
        <taxon>metagenomes</taxon>
        <taxon>organismal metagenomes</taxon>
    </lineage>
</organism>
<dbReference type="CDD" id="cd00201">
    <property type="entry name" value="WW"/>
    <property type="match status" value="1"/>
</dbReference>
<dbReference type="Gene3D" id="2.20.70.10">
    <property type="match status" value="1"/>
</dbReference>
<dbReference type="Pfam" id="PF00397">
    <property type="entry name" value="WW"/>
    <property type="match status" value="1"/>
</dbReference>
<dbReference type="SMART" id="SM00456">
    <property type="entry name" value="WW"/>
    <property type="match status" value="1"/>
</dbReference>
<dbReference type="SUPFAM" id="SSF51045">
    <property type="entry name" value="WW domain"/>
    <property type="match status" value="1"/>
</dbReference>
<reference evidence="2" key="1">
    <citation type="submission" date="2017-04" db="EMBL/GenBank/DDBJ databases">
        <title>Unveiling RNA virosphere associated with marine microorganisms.</title>
        <authorList>
            <person name="Urayama S."/>
            <person name="Takaki Y."/>
            <person name="Nishi S."/>
            <person name="Yoshida Y."/>
            <person name="Deguchi S."/>
            <person name="Takai K."/>
            <person name="Nunoura T."/>
        </authorList>
    </citation>
    <scope>NUCLEOTIDE SEQUENCE</scope>
</reference>
<dbReference type="PROSITE" id="PS50020">
    <property type="entry name" value="WW_DOMAIN_2"/>
    <property type="match status" value="1"/>
</dbReference>
<feature type="domain" description="WW" evidence="1">
    <location>
        <begin position="151"/>
        <end position="185"/>
    </location>
</feature>
<sequence>MSNFDNEFFELQNLALREIEAAQGPNIGGLGNDEFNFPTVAEQFEAIMMGDKTISLNVRNAILKNVVECMTKNSGEYDKWNNEKQQLIDNESILKESGEADKVALGEKVYRDVVERTASRYTEEEAVQFMDIFDTVHSANADASSPKWDEVPLPDGWGRRVDPETKMTYYVDHVNEKTQWKHPLYKKQHLANTMEEFEKVLRAKPPHHRLGMEHGPAPQMVLLIFHNYLLEDHRINEQYIMERDRNAAALALHLSMKPVDRSILRAELIASEIVGLADGEVAELTEKDCFHIIKYMATRFHLKDDAGPVLALTRLDGNLSDTAEFLAVRYGAAQAEVDIGNLRTAMEFSEAAFRGLSKTSERESIGDKFAENKLFKEISHCNEIIKAGYHPMRWREAFGKSTSGMMEKMLNEWVTSGYKSLTLAQIHKLFLPMIGSSSALSILIEDDKQDPREDKLLSAFKDLIESRKNKEKEIVALGDD</sequence>
<evidence type="ECO:0000313" key="2">
    <source>
        <dbReference type="EMBL" id="GBH22950.1"/>
    </source>
</evidence>
<accession>A0A2V0RNS3</accession>
<dbReference type="InterPro" id="IPR036020">
    <property type="entry name" value="WW_dom_sf"/>
</dbReference>
<name>A0A2V0RNS3_9ZZZZ</name>
<proteinExistence type="predicted"/>
<dbReference type="InterPro" id="IPR001202">
    <property type="entry name" value="WW_dom"/>
</dbReference>
<dbReference type="AlphaFoldDB" id="A0A2V0RNS3"/>
<protein>
    <recommendedName>
        <fullName evidence="1">WW domain-containing protein</fullName>
    </recommendedName>
</protein>
<dbReference type="PROSITE" id="PS01159">
    <property type="entry name" value="WW_DOMAIN_1"/>
    <property type="match status" value="1"/>
</dbReference>
<evidence type="ECO:0000259" key="1">
    <source>
        <dbReference type="PROSITE" id="PS50020"/>
    </source>
</evidence>
<comment type="caution">
    <text evidence="2">The sequence shown here is derived from an EMBL/GenBank/DDBJ whole genome shotgun (WGS) entry which is preliminary data.</text>
</comment>
<dbReference type="EMBL" id="BDQE01000204">
    <property type="protein sequence ID" value="GBH22950.1"/>
    <property type="molecule type" value="Genomic_RNA"/>
</dbReference>